<dbReference type="InterPro" id="IPR055342">
    <property type="entry name" value="MreC_beta-barrel_core"/>
</dbReference>
<comment type="similarity">
    <text evidence="1">Belongs to the MreC family.</text>
</comment>
<sequence>MQQILNFIIRNKNFLLYLLLFSLSVFFTIQTHSYHKSKFINSANFLSGGIYTRLNNVNQYFDLKTQNENLSEENARLRNRLQNHHLSVDEDFVDTTSFDGTYLFRPVRVIKNSYSATTNILLIDKGLNDSVQQDFGLITPKGILGIIDKTSNNYATVISILNSKSKISAQLKKTNHFGTLTWDGKSPRTVQLIDIPKIAPIKIGDTIVTSGRSVIFPKGIQVGIIESYNLDAAENNFEINVTLFNDMTNIEHAYIIEHLDAPEINNILNLSNEQ</sequence>
<feature type="coiled-coil region" evidence="5">
    <location>
        <begin position="60"/>
        <end position="87"/>
    </location>
</feature>
<dbReference type="PANTHER" id="PTHR34138:SF1">
    <property type="entry name" value="CELL SHAPE-DETERMINING PROTEIN MREC"/>
    <property type="match status" value="1"/>
</dbReference>
<keyword evidence="8" id="KW-1185">Reference proteome</keyword>
<dbReference type="Gene3D" id="2.40.10.340">
    <property type="entry name" value="Rod shape-determining protein MreC, domain 1"/>
    <property type="match status" value="1"/>
</dbReference>
<dbReference type="Gene3D" id="2.40.10.350">
    <property type="entry name" value="Rod shape-determining protein MreC, domain 2"/>
    <property type="match status" value="1"/>
</dbReference>
<dbReference type="InterPro" id="IPR007221">
    <property type="entry name" value="MreC"/>
</dbReference>
<feature type="domain" description="Rod shape-determining protein MreC beta-barrel core" evidence="6">
    <location>
        <begin position="109"/>
        <end position="257"/>
    </location>
</feature>
<dbReference type="Proteomes" id="UP001589605">
    <property type="component" value="Unassembled WGS sequence"/>
</dbReference>
<evidence type="ECO:0000313" key="8">
    <source>
        <dbReference type="Proteomes" id="UP001589605"/>
    </source>
</evidence>
<accession>A0ABV5F217</accession>
<dbReference type="NCBIfam" id="NF010532">
    <property type="entry name" value="PRK13922.9-3"/>
    <property type="match status" value="1"/>
</dbReference>
<evidence type="ECO:0000256" key="4">
    <source>
        <dbReference type="ARBA" id="ARBA00032089"/>
    </source>
</evidence>
<organism evidence="7 8">
    <name type="scientific">Formosa undariae</name>
    <dbReference type="NCBI Taxonomy" id="1325436"/>
    <lineage>
        <taxon>Bacteria</taxon>
        <taxon>Pseudomonadati</taxon>
        <taxon>Bacteroidota</taxon>
        <taxon>Flavobacteriia</taxon>
        <taxon>Flavobacteriales</taxon>
        <taxon>Flavobacteriaceae</taxon>
        <taxon>Formosa</taxon>
    </lineage>
</organism>
<dbReference type="InterPro" id="IPR042177">
    <property type="entry name" value="Cell/Rod_1"/>
</dbReference>
<evidence type="ECO:0000259" key="6">
    <source>
        <dbReference type="Pfam" id="PF04085"/>
    </source>
</evidence>
<comment type="caution">
    <text evidence="7">The sequence shown here is derived from an EMBL/GenBank/DDBJ whole genome shotgun (WGS) entry which is preliminary data.</text>
</comment>
<gene>
    <name evidence="7" type="primary">mreC</name>
    <name evidence="7" type="ORF">ACFFVB_10425</name>
</gene>
<keyword evidence="5" id="KW-0175">Coiled coil</keyword>
<dbReference type="PANTHER" id="PTHR34138">
    <property type="entry name" value="CELL SHAPE-DETERMINING PROTEIN MREC"/>
    <property type="match status" value="1"/>
</dbReference>
<dbReference type="EMBL" id="JBHMEZ010000011">
    <property type="protein sequence ID" value="MFB9053492.1"/>
    <property type="molecule type" value="Genomic_DNA"/>
</dbReference>
<dbReference type="InterPro" id="IPR042175">
    <property type="entry name" value="Cell/Rod_MreC_2"/>
</dbReference>
<evidence type="ECO:0000256" key="5">
    <source>
        <dbReference type="SAM" id="Coils"/>
    </source>
</evidence>
<protein>
    <recommendedName>
        <fullName evidence="2">Cell shape-determining protein MreC</fullName>
    </recommendedName>
    <alternativeName>
        <fullName evidence="4">Cell shape protein MreC</fullName>
    </alternativeName>
</protein>
<name>A0ABV5F217_9FLAO</name>
<proteinExistence type="inferred from homology"/>
<keyword evidence="3" id="KW-0133">Cell shape</keyword>
<dbReference type="Pfam" id="PF04085">
    <property type="entry name" value="MreC"/>
    <property type="match status" value="1"/>
</dbReference>
<evidence type="ECO:0000256" key="2">
    <source>
        <dbReference type="ARBA" id="ARBA00013855"/>
    </source>
</evidence>
<evidence type="ECO:0000313" key="7">
    <source>
        <dbReference type="EMBL" id="MFB9053492.1"/>
    </source>
</evidence>
<reference evidence="7 8" key="1">
    <citation type="submission" date="2024-09" db="EMBL/GenBank/DDBJ databases">
        <authorList>
            <person name="Sun Q."/>
            <person name="Mori K."/>
        </authorList>
    </citation>
    <scope>NUCLEOTIDE SEQUENCE [LARGE SCALE GENOMIC DNA]</scope>
    <source>
        <strain evidence="7 8">CECT 8286</strain>
    </source>
</reference>
<evidence type="ECO:0000256" key="1">
    <source>
        <dbReference type="ARBA" id="ARBA00009369"/>
    </source>
</evidence>
<evidence type="ECO:0000256" key="3">
    <source>
        <dbReference type="ARBA" id="ARBA00022960"/>
    </source>
</evidence>
<dbReference type="RefSeq" id="WP_382382679.1">
    <property type="nucleotide sequence ID" value="NZ_JBHMEZ010000011.1"/>
</dbReference>